<dbReference type="STRING" id="2316362.A0A4V1Q5H7"/>
<organism evidence="8 9">
    <name type="scientific">Candolleomyces aberdarensis</name>
    <dbReference type="NCBI Taxonomy" id="2316362"/>
    <lineage>
        <taxon>Eukaryota</taxon>
        <taxon>Fungi</taxon>
        <taxon>Dikarya</taxon>
        <taxon>Basidiomycota</taxon>
        <taxon>Agaricomycotina</taxon>
        <taxon>Agaricomycetes</taxon>
        <taxon>Agaricomycetidae</taxon>
        <taxon>Agaricales</taxon>
        <taxon>Agaricineae</taxon>
        <taxon>Psathyrellaceae</taxon>
        <taxon>Candolleomyces</taxon>
    </lineage>
</organism>
<dbReference type="InterPro" id="IPR051038">
    <property type="entry name" value="RMT2/GAMT_Mtase"/>
</dbReference>
<dbReference type="GO" id="GO:0019702">
    <property type="term" value="F:protein arginine N5-methyltransferase activity"/>
    <property type="evidence" value="ECO:0007669"/>
    <property type="project" value="TreeGrafter"/>
</dbReference>
<dbReference type="Gene3D" id="3.40.50.150">
    <property type="entry name" value="Vaccinia Virus protein VP39"/>
    <property type="match status" value="1"/>
</dbReference>
<protein>
    <submittedName>
        <fullName evidence="8">Uncharacterized protein</fullName>
    </submittedName>
</protein>
<comment type="subcellular location">
    <subcellularLocation>
        <location evidence="1">Endoplasmic reticulum</location>
    </subcellularLocation>
    <subcellularLocation>
        <location evidence="2">Golgi apparatus</location>
    </subcellularLocation>
</comment>
<proteinExistence type="predicted"/>
<reference evidence="8 9" key="1">
    <citation type="submission" date="2019-01" db="EMBL/GenBank/DDBJ databases">
        <title>Draft genome sequence of Psathyrella aberdarensis IHI B618.</title>
        <authorList>
            <person name="Buettner E."/>
            <person name="Kellner H."/>
        </authorList>
    </citation>
    <scope>NUCLEOTIDE SEQUENCE [LARGE SCALE GENOMIC DNA]</scope>
    <source>
        <strain evidence="8 9">IHI B618</strain>
    </source>
</reference>
<keyword evidence="6" id="KW-0333">Golgi apparatus</keyword>
<dbReference type="GO" id="GO:0030008">
    <property type="term" value="C:TRAPP complex"/>
    <property type="evidence" value="ECO:0007669"/>
    <property type="project" value="InterPro"/>
</dbReference>
<dbReference type="GO" id="GO:0005634">
    <property type="term" value="C:nucleus"/>
    <property type="evidence" value="ECO:0007669"/>
    <property type="project" value="TreeGrafter"/>
</dbReference>
<dbReference type="EMBL" id="SDEE01000003">
    <property type="protein sequence ID" value="RXW25628.1"/>
    <property type="molecule type" value="Genomic_DNA"/>
</dbReference>
<name>A0A4V1Q5H7_9AGAR</name>
<dbReference type="AlphaFoldDB" id="A0A4V1Q5H7"/>
<accession>A0A4V1Q5H7</accession>
<evidence type="ECO:0000256" key="3">
    <source>
        <dbReference type="ARBA" id="ARBA00022448"/>
    </source>
</evidence>
<dbReference type="OrthoDB" id="19014at2759"/>
<dbReference type="InterPro" id="IPR007233">
    <property type="entry name" value="TRAPPC"/>
</dbReference>
<keyword evidence="4" id="KW-0256">Endoplasmic reticulum</keyword>
<evidence type="ECO:0000313" key="9">
    <source>
        <dbReference type="Proteomes" id="UP000290288"/>
    </source>
</evidence>
<sequence length="519" mass="56814">MASTEPDDVDVSMDDEDVATLLGENLVNTILEGGSLDSIKKLLEDGAPVWYQNEAEGTSPLHAAADEIYPEDDIERTRRWLTVDYLKFTAGDIALSFNDSEAYVLIRDAGIRAELLLGILSSQDENKSQLPSTASTLVLKQDDDTASGSTDAFLSSKLTYTTDKYGQKVCMVKVRSEEGVEEEVGVMMGWEEGIMKETVRRLAEDHPSAENLTILNVGFGLGIIDTLFQSLAHPPAQHVIIEPHPDVLQHMRETGWYDKPNVTVLEGKWQDFVANQKLLSFGGFDIVYTDTFSEDYSALKSFFEELPDILSGPQARFSFFHGLGATTTEAGLLPAVCQAVSANGLENAQGGGGAGGARSSTPNFSSPRNTLSSSTGTVVAIGESSSFNPPPPSQVVANAMTTSTGLAFDEEAKLVYGVVLSLRNMIKKISGRDEQFTSYRTSAYRMHLFETASGYKFVMLTDPKTEGMRTQLKRIYEGPFLEFVVRNPLVKMDSREQGVDNDNFRAALDRLVRGLPVFL</sequence>
<dbReference type="PANTHER" id="PTHR32379:SF1">
    <property type="entry name" value="GUANIDINOACETATE N-METHYLTRANSFERASE"/>
    <property type="match status" value="1"/>
</dbReference>
<comment type="caution">
    <text evidence="8">The sequence shown here is derived from an EMBL/GenBank/DDBJ whole genome shotgun (WGS) entry which is preliminary data.</text>
</comment>
<gene>
    <name evidence="8" type="ORF">EST38_g263</name>
</gene>
<keyword evidence="5" id="KW-0931">ER-Golgi transport</keyword>
<evidence type="ECO:0000256" key="7">
    <source>
        <dbReference type="SAM" id="MobiDB-lite"/>
    </source>
</evidence>
<dbReference type="SUPFAM" id="SSF64356">
    <property type="entry name" value="SNARE-like"/>
    <property type="match status" value="1"/>
</dbReference>
<evidence type="ECO:0000256" key="5">
    <source>
        <dbReference type="ARBA" id="ARBA00022892"/>
    </source>
</evidence>
<dbReference type="Proteomes" id="UP000290288">
    <property type="component" value="Unassembled WGS sequence"/>
</dbReference>
<dbReference type="PANTHER" id="PTHR32379">
    <property type="entry name" value="GUANIDINOACETATE N-METHYLTRANSFERASE"/>
    <property type="match status" value="1"/>
</dbReference>
<feature type="compositionally biased region" description="Polar residues" evidence="7">
    <location>
        <begin position="358"/>
        <end position="375"/>
    </location>
</feature>
<dbReference type="SMART" id="SM01399">
    <property type="entry name" value="Sybindin"/>
    <property type="match status" value="1"/>
</dbReference>
<keyword evidence="3" id="KW-0813">Transport</keyword>
<dbReference type="GO" id="GO:0005794">
    <property type="term" value="C:Golgi apparatus"/>
    <property type="evidence" value="ECO:0007669"/>
    <property type="project" value="UniProtKB-SubCell"/>
</dbReference>
<evidence type="ECO:0000256" key="4">
    <source>
        <dbReference type="ARBA" id="ARBA00022824"/>
    </source>
</evidence>
<evidence type="ECO:0000256" key="1">
    <source>
        <dbReference type="ARBA" id="ARBA00004240"/>
    </source>
</evidence>
<dbReference type="InterPro" id="IPR011012">
    <property type="entry name" value="Longin-like_dom_sf"/>
</dbReference>
<dbReference type="Pfam" id="PF04099">
    <property type="entry name" value="Sybindin"/>
    <property type="match status" value="1"/>
</dbReference>
<evidence type="ECO:0000256" key="2">
    <source>
        <dbReference type="ARBA" id="ARBA00004555"/>
    </source>
</evidence>
<dbReference type="InterPro" id="IPR029063">
    <property type="entry name" value="SAM-dependent_MTases_sf"/>
</dbReference>
<dbReference type="Gene3D" id="3.30.450.70">
    <property type="match status" value="1"/>
</dbReference>
<dbReference type="GO" id="GO:0048193">
    <property type="term" value="P:Golgi vesicle transport"/>
    <property type="evidence" value="ECO:0007669"/>
    <property type="project" value="UniProtKB-ARBA"/>
</dbReference>
<keyword evidence="9" id="KW-1185">Reference proteome</keyword>
<feature type="region of interest" description="Disordered" evidence="7">
    <location>
        <begin position="349"/>
        <end position="375"/>
    </location>
</feature>
<dbReference type="GO" id="GO:0005783">
    <property type="term" value="C:endoplasmic reticulum"/>
    <property type="evidence" value="ECO:0007669"/>
    <property type="project" value="UniProtKB-SubCell"/>
</dbReference>
<evidence type="ECO:0000313" key="8">
    <source>
        <dbReference type="EMBL" id="RXW25628.1"/>
    </source>
</evidence>
<dbReference type="SUPFAM" id="SSF53335">
    <property type="entry name" value="S-adenosyl-L-methionine-dependent methyltransferases"/>
    <property type="match status" value="1"/>
</dbReference>
<evidence type="ECO:0000256" key="6">
    <source>
        <dbReference type="ARBA" id="ARBA00023034"/>
    </source>
</evidence>